<name>A0A5D0MFG6_FLESI</name>
<proteinExistence type="predicted"/>
<accession>A0A5D0MFG6</accession>
<dbReference type="InterPro" id="IPR058915">
    <property type="entry name" value="AcrVA2-like"/>
</dbReference>
<dbReference type="RefSeq" id="WP_303702048.1">
    <property type="nucleotide sequence ID" value="NZ_VSIV01000358.1"/>
</dbReference>
<sequence length="362" mass="42840">MPNDLSNIMCKIKKHIFNKYLRYYNNLDEAEILYLDKKMVNNTLSQLDITLPDLLDFEHKALVVMPPSENMLYLMYSPSYEEMDEEHGQQFEQDMEKELEHFAKDFNLTEEKRADLRNNLIKTIGQGTYYLYHFNRSLMENRKLKFNTFEYYPATEEFRYIFGSEFSIVDLTIKENKIKPELDIRKFAFSKYALENIIKDSDVTLFIKNNAKSGDPFFPEGYVETITNDMPAKLFAEIQRHMKESTHDLFFPNAIINTKIFLKVEKTQNLTAKEHNRLEKTKHKKPYLMPQSIKHIIDIDMFNKTVIDKANKLSGTGSQKSPHYRRGHIRRLKSGKLTFVRPSFVGAKKEYNIGKKIYRLKT</sequence>
<evidence type="ECO:0000313" key="1">
    <source>
        <dbReference type="EMBL" id="TYB32444.1"/>
    </source>
</evidence>
<protein>
    <submittedName>
        <fullName evidence="1">Uncharacterized protein</fullName>
    </submittedName>
</protein>
<comment type="caution">
    <text evidence="1">The sequence shown here is derived from an EMBL/GenBank/DDBJ whole genome shotgun (WGS) entry which is preliminary data.</text>
</comment>
<evidence type="ECO:0000313" key="2">
    <source>
        <dbReference type="Proteomes" id="UP000323337"/>
    </source>
</evidence>
<reference evidence="1 2" key="1">
    <citation type="submission" date="2019-08" db="EMBL/GenBank/DDBJ databases">
        <title>Genomic characterization of a novel candidate phylum (ARYD3) from a high temperature, high salinity tertiary oil reservoir in north central Oklahoma, USA.</title>
        <authorList>
            <person name="Youssef N.H."/>
            <person name="Yadav A."/>
            <person name="Elshahed M.S."/>
        </authorList>
    </citation>
    <scope>NUCLEOTIDE SEQUENCE [LARGE SCALE GENOMIC DNA]</scope>
    <source>
        <strain evidence="1">ARYD1</strain>
    </source>
</reference>
<gene>
    <name evidence="1" type="ORF">FXF49_11490</name>
</gene>
<dbReference type="EMBL" id="VSIV01000358">
    <property type="protein sequence ID" value="TYB32444.1"/>
    <property type="molecule type" value="Genomic_DNA"/>
</dbReference>
<dbReference type="Proteomes" id="UP000323337">
    <property type="component" value="Unassembled WGS sequence"/>
</dbReference>
<organism evidence="1 2">
    <name type="scientific">Flexistipes sinusarabici</name>
    <dbReference type="NCBI Taxonomy" id="2352"/>
    <lineage>
        <taxon>Bacteria</taxon>
        <taxon>Pseudomonadati</taxon>
        <taxon>Deferribacterota</taxon>
        <taxon>Deferribacteres</taxon>
        <taxon>Deferribacterales</taxon>
        <taxon>Flexistipitaceae</taxon>
        <taxon>Flexistipes</taxon>
    </lineage>
</organism>
<dbReference type="AlphaFoldDB" id="A0A5D0MFG6"/>
<dbReference type="Pfam" id="PF26125">
    <property type="entry name" value="AcrVA2-like"/>
    <property type="match status" value="1"/>
</dbReference>